<evidence type="ECO:0000256" key="8">
    <source>
        <dbReference type="ARBA" id="ARBA00023136"/>
    </source>
</evidence>
<keyword evidence="13" id="KW-0479">Metal-binding</keyword>
<evidence type="ECO:0000256" key="3">
    <source>
        <dbReference type="ARBA" id="ARBA00012641"/>
    </source>
</evidence>
<evidence type="ECO:0000256" key="10">
    <source>
        <dbReference type="ARBA" id="ARBA00047979"/>
    </source>
</evidence>
<reference evidence="16" key="1">
    <citation type="submission" date="2017-02" db="UniProtKB">
        <authorList>
            <consortium name="WormBaseParasite"/>
        </authorList>
    </citation>
    <scope>IDENTIFICATION</scope>
</reference>
<evidence type="ECO:0000313" key="16">
    <source>
        <dbReference type="WBParaSite" id="TASK_0000930201-mRNA-1"/>
    </source>
</evidence>
<keyword evidence="9" id="KW-0325">Glycoprotein</keyword>
<dbReference type="OrthoDB" id="675023at2759"/>
<feature type="site" description="Interaction with galactose moiety of substrate glycoprotein" evidence="12">
    <location>
        <position position="47"/>
    </location>
</feature>
<comment type="pathway">
    <text evidence="13">Protein modification; protein glycosylation.</text>
</comment>
<evidence type="ECO:0000313" key="15">
    <source>
        <dbReference type="Proteomes" id="UP000282613"/>
    </source>
</evidence>
<evidence type="ECO:0000256" key="6">
    <source>
        <dbReference type="ARBA" id="ARBA00022968"/>
    </source>
</evidence>
<dbReference type="GO" id="GO:0000139">
    <property type="term" value="C:Golgi membrane"/>
    <property type="evidence" value="ECO:0007669"/>
    <property type="project" value="UniProtKB-SubCell"/>
</dbReference>
<keyword evidence="6 13" id="KW-0735">Signal-anchor</keyword>
<keyword evidence="15" id="KW-1185">Reference proteome</keyword>
<dbReference type="GO" id="GO:0005975">
    <property type="term" value="P:carbohydrate metabolic process"/>
    <property type="evidence" value="ECO:0007669"/>
    <property type="project" value="TreeGrafter"/>
</dbReference>
<comment type="subcellular location">
    <subcellularLocation>
        <location evidence="13">Golgi apparatus membrane</location>
        <topology evidence="13">Single-pass type II membrane protein</topology>
    </subcellularLocation>
    <subcellularLocation>
        <location evidence="1">Membrane</location>
        <topology evidence="1">Single-pass type II membrane protein</topology>
    </subcellularLocation>
</comment>
<comment type="similarity">
    <text evidence="2 13">Belongs to the glycosyltransferase 43 family.</text>
</comment>
<dbReference type="PANTHER" id="PTHR10896:SF65">
    <property type="entry name" value="GALACTOSYLGALACTOSYLXYLOSYLPROTEIN 3-BETA-GLUCURONOSYLTRANSFERASE 3"/>
    <property type="match status" value="1"/>
</dbReference>
<evidence type="ECO:0000256" key="12">
    <source>
        <dbReference type="PIRSR" id="PIRSR605027-4"/>
    </source>
</evidence>
<evidence type="ECO:0000256" key="11">
    <source>
        <dbReference type="PIRSR" id="PIRSR605027-1"/>
    </source>
</evidence>
<keyword evidence="8" id="KW-0472">Membrane</keyword>
<reference evidence="14 15" key="2">
    <citation type="submission" date="2018-11" db="EMBL/GenBank/DDBJ databases">
        <authorList>
            <consortium name="Pathogen Informatics"/>
        </authorList>
    </citation>
    <scope>NUCLEOTIDE SEQUENCE [LARGE SCALE GENOMIC DNA]</scope>
</reference>
<dbReference type="AlphaFoldDB" id="A0A0R3WEP5"/>
<name>A0A0R3WEP5_TAEAS</name>
<dbReference type="EC" id="2.4.1.135" evidence="3 13"/>
<evidence type="ECO:0000313" key="14">
    <source>
        <dbReference type="EMBL" id="VDK42717.1"/>
    </source>
</evidence>
<dbReference type="PANTHER" id="PTHR10896">
    <property type="entry name" value="GALACTOSYLGALACTOSYLXYLOSYLPROTEIN 3-BETA-GLUCURONOSYLTRANSFERASE BETA-1,3-GLUCURONYLTRANSFERASE"/>
    <property type="match status" value="1"/>
</dbReference>
<dbReference type="InterPro" id="IPR005027">
    <property type="entry name" value="Glyco_trans_43"/>
</dbReference>
<dbReference type="Gene3D" id="3.90.550.10">
    <property type="entry name" value="Spore Coat Polysaccharide Biosynthesis Protein SpsA, Chain A"/>
    <property type="match status" value="1"/>
</dbReference>
<keyword evidence="13" id="KW-0333">Golgi apparatus</keyword>
<dbReference type="GO" id="GO:0050650">
    <property type="term" value="P:chondroitin sulfate proteoglycan biosynthetic process"/>
    <property type="evidence" value="ECO:0007669"/>
    <property type="project" value="TreeGrafter"/>
</dbReference>
<dbReference type="WBParaSite" id="TASK_0000930201-mRNA-1">
    <property type="protein sequence ID" value="TASK_0000930201-mRNA-1"/>
    <property type="gene ID" value="TASK_0000930201"/>
</dbReference>
<gene>
    <name evidence="14" type="ORF">TASK_LOCUS9303</name>
</gene>
<comment type="catalytic activity">
    <reaction evidence="10 13">
        <text>3-O-(beta-D-galactosyl-(1-&gt;3)-beta-D-galactosyl-(1-&gt;4)-beta-D-xylosyl)-L-seryl-[protein] + UDP-alpha-D-glucuronate = 3-O-(beta-D-GlcA-(1-&gt;3)-beta-D-Gal-(1-&gt;3)-beta-D-Gal-(1-&gt;4)-beta-D-Xyl)-L-seryl-[protein] + UDP + H(+)</text>
        <dbReference type="Rhea" id="RHEA:24168"/>
        <dbReference type="Rhea" id="RHEA-COMP:12571"/>
        <dbReference type="Rhea" id="RHEA-COMP:12573"/>
        <dbReference type="ChEBI" id="CHEBI:15378"/>
        <dbReference type="ChEBI" id="CHEBI:58052"/>
        <dbReference type="ChEBI" id="CHEBI:58223"/>
        <dbReference type="ChEBI" id="CHEBI:132090"/>
        <dbReference type="ChEBI" id="CHEBI:132093"/>
        <dbReference type="EC" id="2.4.1.135"/>
    </reaction>
</comment>
<keyword evidence="13" id="KW-0464">Manganese</keyword>
<dbReference type="STRING" id="60517.A0A0R3WEP5"/>
<dbReference type="Pfam" id="PF03360">
    <property type="entry name" value="Glyco_transf_43"/>
    <property type="match status" value="1"/>
</dbReference>
<keyword evidence="7" id="KW-1133">Transmembrane helix</keyword>
<dbReference type="SUPFAM" id="SSF53448">
    <property type="entry name" value="Nucleotide-diphospho-sugar transferases"/>
    <property type="match status" value="1"/>
</dbReference>
<evidence type="ECO:0000256" key="2">
    <source>
        <dbReference type="ARBA" id="ARBA00007706"/>
    </source>
</evidence>
<evidence type="ECO:0000256" key="13">
    <source>
        <dbReference type="RuleBase" id="RU363127"/>
    </source>
</evidence>
<evidence type="ECO:0000256" key="5">
    <source>
        <dbReference type="ARBA" id="ARBA00022692"/>
    </source>
</evidence>
<dbReference type="InterPro" id="IPR029044">
    <property type="entry name" value="Nucleotide-diphossugar_trans"/>
</dbReference>
<accession>A0A0R3WEP5</accession>
<comment type="cofactor">
    <cofactor evidence="13">
        <name>Mn(2+)</name>
        <dbReference type="ChEBI" id="CHEBI:29035"/>
    </cofactor>
</comment>
<dbReference type="UniPathway" id="UPA00378"/>
<dbReference type="GO" id="GO:0046872">
    <property type="term" value="F:metal ion binding"/>
    <property type="evidence" value="ECO:0007669"/>
    <property type="project" value="UniProtKB-KW"/>
</dbReference>
<sequence length="152" mass="17174">MRSTRMPGVVYFADDENTYHPELFDEMRTLKRGATWPVGLLASSDWEGCITNPADRNKISYFWSTYKPDRKFPIDMAAFAVKLNLVLEHPKALFDNKLVGGQEGLILTGLGFQSAYELEPKADGCRKILVWHTKSANHEVKVVGPATIRNML</sequence>
<evidence type="ECO:0000256" key="7">
    <source>
        <dbReference type="ARBA" id="ARBA00022989"/>
    </source>
</evidence>
<dbReference type="Proteomes" id="UP000282613">
    <property type="component" value="Unassembled WGS sequence"/>
</dbReference>
<evidence type="ECO:0000256" key="9">
    <source>
        <dbReference type="ARBA" id="ARBA00023180"/>
    </source>
</evidence>
<dbReference type="GO" id="GO:0015018">
    <property type="term" value="F:galactosylgalactosylxylosylprotein 3-beta-glucuronosyltransferase activity"/>
    <property type="evidence" value="ECO:0007669"/>
    <property type="project" value="UniProtKB-UniRule"/>
</dbReference>
<dbReference type="EMBL" id="UYRS01019084">
    <property type="protein sequence ID" value="VDK42717.1"/>
    <property type="molecule type" value="Genomic_DNA"/>
</dbReference>
<evidence type="ECO:0000256" key="1">
    <source>
        <dbReference type="ARBA" id="ARBA00004606"/>
    </source>
</evidence>
<feature type="active site" description="Proton donor/acceptor" evidence="11">
    <location>
        <position position="103"/>
    </location>
</feature>
<evidence type="ECO:0000256" key="4">
    <source>
        <dbReference type="ARBA" id="ARBA00022679"/>
    </source>
</evidence>
<keyword evidence="5" id="KW-0812">Transmembrane</keyword>
<proteinExistence type="inferred from homology"/>
<organism evidence="16">
    <name type="scientific">Taenia asiatica</name>
    <name type="common">Asian tapeworm</name>
    <dbReference type="NCBI Taxonomy" id="60517"/>
    <lineage>
        <taxon>Eukaryota</taxon>
        <taxon>Metazoa</taxon>
        <taxon>Spiralia</taxon>
        <taxon>Lophotrochozoa</taxon>
        <taxon>Platyhelminthes</taxon>
        <taxon>Cestoda</taxon>
        <taxon>Eucestoda</taxon>
        <taxon>Cyclophyllidea</taxon>
        <taxon>Taeniidae</taxon>
        <taxon>Taenia</taxon>
    </lineage>
</organism>
<keyword evidence="4 13" id="KW-0808">Transferase</keyword>
<protein>
    <recommendedName>
        <fullName evidence="3 13">Galactosylgalactosylxylosylprotein 3-beta-glucuronosyltransferase</fullName>
        <ecNumber evidence="3 13">2.4.1.135</ecNumber>
    </recommendedName>
</protein>